<sequence>MIWGLSFLCKYVLLRLWLDLSLECGCVMVTLWTLTSLPGSKPLLCMNMHFFPFPPESFYFLQSEKRGRVTLGTPPAPALCRENNVSAAPTPSAVWAAGQSAAGGAACRRESRTRLDKGCLLPCPCPPAPWECQELTQGPGAGSAWCFLLCCPSNYLPAPSGSYSMDRVCFSELLCTPSTISKFEKEKKGKGKKNLP</sequence>
<dbReference type="Proteomes" id="UP000550707">
    <property type="component" value="Unassembled WGS sequence"/>
</dbReference>
<reference evidence="1 2" key="1">
    <citation type="journal article" date="2020" name="Nature">
        <title>Six reference-quality genomes reveal evolution of bat adaptations.</title>
        <authorList>
            <person name="Jebb D."/>
            <person name="Huang Z."/>
            <person name="Pippel M."/>
            <person name="Hughes G.M."/>
            <person name="Lavrichenko K."/>
            <person name="Devanna P."/>
            <person name="Winkler S."/>
            <person name="Jermiin L.S."/>
            <person name="Skirmuntt E.C."/>
            <person name="Katzourakis A."/>
            <person name="Burkitt-Gray L."/>
            <person name="Ray D.A."/>
            <person name="Sullivan K.A.M."/>
            <person name="Roscito J.G."/>
            <person name="Kirilenko B.M."/>
            <person name="Davalos L.M."/>
            <person name="Corthals A.P."/>
            <person name="Power M.L."/>
            <person name="Jones G."/>
            <person name="Ransome R.D."/>
            <person name="Dechmann D.K.N."/>
            <person name="Locatelli A.G."/>
            <person name="Puechmaille S.J."/>
            <person name="Fedrigo O."/>
            <person name="Jarvis E.D."/>
            <person name="Hiller M."/>
            <person name="Vernes S.C."/>
            <person name="Myers E.W."/>
            <person name="Teeling E.C."/>
        </authorList>
    </citation>
    <scope>NUCLEOTIDE SEQUENCE [LARGE SCALE GENOMIC DNA]</scope>
    <source>
        <strain evidence="1">MMolMol1</strain>
        <tissue evidence="1">Muscle</tissue>
    </source>
</reference>
<name>A0A7J8G059_MOLMO</name>
<gene>
    <name evidence="1" type="ORF">HJG59_008308</name>
</gene>
<evidence type="ECO:0000313" key="2">
    <source>
        <dbReference type="Proteomes" id="UP000550707"/>
    </source>
</evidence>
<protein>
    <submittedName>
        <fullName evidence="1">Uncharacterized protein</fullName>
    </submittedName>
</protein>
<dbReference type="EMBL" id="JACASF010000010">
    <property type="protein sequence ID" value="KAF6453039.1"/>
    <property type="molecule type" value="Genomic_DNA"/>
</dbReference>
<organism evidence="1 2">
    <name type="scientific">Molossus molossus</name>
    <name type="common">Pallas' mastiff bat</name>
    <name type="synonym">Vespertilio molossus</name>
    <dbReference type="NCBI Taxonomy" id="27622"/>
    <lineage>
        <taxon>Eukaryota</taxon>
        <taxon>Metazoa</taxon>
        <taxon>Chordata</taxon>
        <taxon>Craniata</taxon>
        <taxon>Vertebrata</taxon>
        <taxon>Euteleostomi</taxon>
        <taxon>Mammalia</taxon>
        <taxon>Eutheria</taxon>
        <taxon>Laurasiatheria</taxon>
        <taxon>Chiroptera</taxon>
        <taxon>Yangochiroptera</taxon>
        <taxon>Molossidae</taxon>
        <taxon>Molossus</taxon>
    </lineage>
</organism>
<keyword evidence="2" id="KW-1185">Reference proteome</keyword>
<dbReference type="AlphaFoldDB" id="A0A7J8G059"/>
<proteinExistence type="predicted"/>
<accession>A0A7J8G059</accession>
<comment type="caution">
    <text evidence="1">The sequence shown here is derived from an EMBL/GenBank/DDBJ whole genome shotgun (WGS) entry which is preliminary data.</text>
</comment>
<evidence type="ECO:0000313" key="1">
    <source>
        <dbReference type="EMBL" id="KAF6453039.1"/>
    </source>
</evidence>
<dbReference type="InParanoid" id="A0A7J8G059"/>